<organism evidence="3">
    <name type="scientific">Tanacetum cinerariifolium</name>
    <name type="common">Dalmatian daisy</name>
    <name type="synonym">Chrysanthemum cinerariifolium</name>
    <dbReference type="NCBI Taxonomy" id="118510"/>
    <lineage>
        <taxon>Eukaryota</taxon>
        <taxon>Viridiplantae</taxon>
        <taxon>Streptophyta</taxon>
        <taxon>Embryophyta</taxon>
        <taxon>Tracheophyta</taxon>
        <taxon>Spermatophyta</taxon>
        <taxon>Magnoliopsida</taxon>
        <taxon>eudicotyledons</taxon>
        <taxon>Gunneridae</taxon>
        <taxon>Pentapetalae</taxon>
        <taxon>asterids</taxon>
        <taxon>campanulids</taxon>
        <taxon>Asterales</taxon>
        <taxon>Asteraceae</taxon>
        <taxon>Asteroideae</taxon>
        <taxon>Anthemideae</taxon>
        <taxon>Anthemidinae</taxon>
        <taxon>Tanacetum</taxon>
    </lineage>
</organism>
<keyword evidence="1" id="KW-0862">Zinc</keyword>
<feature type="domain" description="CCHC-type" evidence="2">
    <location>
        <begin position="94"/>
        <end position="109"/>
    </location>
</feature>
<dbReference type="InterPro" id="IPR001878">
    <property type="entry name" value="Znf_CCHC"/>
</dbReference>
<accession>A0A699JZF4</accession>
<dbReference type="PROSITE" id="PS50158">
    <property type="entry name" value="ZF_CCHC"/>
    <property type="match status" value="1"/>
</dbReference>
<keyword evidence="1" id="KW-0863">Zinc-finger</keyword>
<dbReference type="Pfam" id="PF00098">
    <property type="entry name" value="zf-CCHC"/>
    <property type="match status" value="1"/>
</dbReference>
<evidence type="ECO:0000313" key="3">
    <source>
        <dbReference type="EMBL" id="GFA66150.1"/>
    </source>
</evidence>
<protein>
    <recommendedName>
        <fullName evidence="2">CCHC-type domain-containing protein</fullName>
    </recommendedName>
</protein>
<keyword evidence="1" id="KW-0479">Metal-binding</keyword>
<reference evidence="3" key="1">
    <citation type="journal article" date="2019" name="Sci. Rep.">
        <title>Draft genome of Tanacetum cinerariifolium, the natural source of mosquito coil.</title>
        <authorList>
            <person name="Yamashiro T."/>
            <person name="Shiraishi A."/>
            <person name="Satake H."/>
            <person name="Nakayama K."/>
        </authorList>
    </citation>
    <scope>NUCLEOTIDE SEQUENCE</scope>
</reference>
<dbReference type="GO" id="GO:0003676">
    <property type="term" value="F:nucleic acid binding"/>
    <property type="evidence" value="ECO:0007669"/>
    <property type="project" value="InterPro"/>
</dbReference>
<dbReference type="EMBL" id="BKCJ010464122">
    <property type="protein sequence ID" value="GFA66150.1"/>
    <property type="molecule type" value="Genomic_DNA"/>
</dbReference>
<proteinExistence type="predicted"/>
<sequence>MTATRQGMSYAETDQIIRQETTLEKNANNKCKFKNQPKDNCVPQQPPFKKPDVTRAYTIGINEKKAYDGNLPYYLKYKLHHKAHVVNPKATITCYECGSLGHFRNECQNLRTSNQVNQVWKEKLAGTLVLSKTRPMLKKRSSRVT</sequence>
<dbReference type="AlphaFoldDB" id="A0A699JZF4"/>
<dbReference type="GO" id="GO:0008270">
    <property type="term" value="F:zinc ion binding"/>
    <property type="evidence" value="ECO:0007669"/>
    <property type="project" value="UniProtKB-KW"/>
</dbReference>
<evidence type="ECO:0000256" key="1">
    <source>
        <dbReference type="PROSITE-ProRule" id="PRU00047"/>
    </source>
</evidence>
<dbReference type="InterPro" id="IPR036875">
    <property type="entry name" value="Znf_CCHC_sf"/>
</dbReference>
<dbReference type="Gene3D" id="4.10.60.10">
    <property type="entry name" value="Zinc finger, CCHC-type"/>
    <property type="match status" value="1"/>
</dbReference>
<evidence type="ECO:0000259" key="2">
    <source>
        <dbReference type="PROSITE" id="PS50158"/>
    </source>
</evidence>
<gene>
    <name evidence="3" type="ORF">Tci_638122</name>
</gene>
<dbReference type="SUPFAM" id="SSF57756">
    <property type="entry name" value="Retrovirus zinc finger-like domains"/>
    <property type="match status" value="1"/>
</dbReference>
<name>A0A699JZF4_TANCI</name>
<comment type="caution">
    <text evidence="3">The sequence shown here is derived from an EMBL/GenBank/DDBJ whole genome shotgun (WGS) entry which is preliminary data.</text>
</comment>
<dbReference type="SMART" id="SM00343">
    <property type="entry name" value="ZnF_C2HC"/>
    <property type="match status" value="1"/>
</dbReference>